<proteinExistence type="inferred from homology"/>
<feature type="active site" evidence="5">
    <location>
        <position position="307"/>
    </location>
</feature>
<evidence type="ECO:0000313" key="10">
    <source>
        <dbReference type="Proteomes" id="UP001431783"/>
    </source>
</evidence>
<dbReference type="PRINTS" id="PR00792">
    <property type="entry name" value="PEPSIN"/>
</dbReference>
<comment type="similarity">
    <text evidence="1">Belongs to the peptidase A1 family.</text>
</comment>
<feature type="disulfide bond" evidence="6">
    <location>
        <begin position="344"/>
        <end position="381"/>
    </location>
</feature>
<evidence type="ECO:0000256" key="2">
    <source>
        <dbReference type="ARBA" id="ARBA00022670"/>
    </source>
</evidence>
<evidence type="ECO:0000256" key="4">
    <source>
        <dbReference type="ARBA" id="ARBA00022801"/>
    </source>
</evidence>
<feature type="disulfide bond" evidence="6">
    <location>
        <begin position="122"/>
        <end position="132"/>
    </location>
</feature>
<reference evidence="9 10" key="1">
    <citation type="submission" date="2023-03" db="EMBL/GenBank/DDBJ databases">
        <title>Genome insight into feeding habits of ladybird beetles.</title>
        <authorList>
            <person name="Li H.-S."/>
            <person name="Huang Y.-H."/>
            <person name="Pang H."/>
        </authorList>
    </citation>
    <scope>NUCLEOTIDE SEQUENCE [LARGE SCALE GENOMIC DNA]</scope>
    <source>
        <strain evidence="9">SYSU_2023b</strain>
        <tissue evidence="9">Whole body</tissue>
    </source>
</reference>
<keyword evidence="6" id="KW-1015">Disulfide bond</keyword>
<comment type="caution">
    <text evidence="9">The sequence shown here is derived from an EMBL/GenBank/DDBJ whole genome shotgun (WGS) entry which is preliminary data.</text>
</comment>
<sequence>MAFQCRNMTPHVILFICIFLWDVQISLGQELNSIEHNHTMRITLHHQKPAWEQQMNSPLYKYGITAYNLHGKGGNRTNDSVVLYRFLDTEFYGKIVIGHPGQPMNVAFDTTWIYTWVMSSECNVHDPNATGCLGHNLYNHRKSSEYKPYNKKFNSGTLTGDYGFENISIAHSNVANFTFIEMKTVPDSFIFNKADGIMGLGLKANEYEPFFYTLVRQGKIKDQVFSIYINRNRQSYRQKGGELQLGFYDKKHIKVDYINGKKIMDEILYLPAGGTSYWQFKMDKVVMVFNPKKTEEYCQKGCNAIIDSSSSIITGPTKAINQINANIEAREIVLQNEKRFVVDCDTVNGLPKMEFHFQNKVFTFSGPKYIIKVSNKTVVLCMSAFQYGESTEKDETWTLGATFLAEVYTIYDVARKRIGLVRVA</sequence>
<dbReference type="GO" id="GO:0004190">
    <property type="term" value="F:aspartic-type endopeptidase activity"/>
    <property type="evidence" value="ECO:0007669"/>
    <property type="project" value="UniProtKB-KW"/>
</dbReference>
<dbReference type="FunFam" id="2.40.70.10:FF:000115">
    <property type="entry name" value="Lysosomal aspartic protease"/>
    <property type="match status" value="1"/>
</dbReference>
<dbReference type="GO" id="GO:0006508">
    <property type="term" value="P:proteolysis"/>
    <property type="evidence" value="ECO:0007669"/>
    <property type="project" value="UniProtKB-KW"/>
</dbReference>
<dbReference type="GO" id="GO:0005764">
    <property type="term" value="C:lysosome"/>
    <property type="evidence" value="ECO:0007669"/>
    <property type="project" value="TreeGrafter"/>
</dbReference>
<keyword evidence="3" id="KW-0064">Aspartyl protease</keyword>
<dbReference type="InterPro" id="IPR033121">
    <property type="entry name" value="PEPTIDASE_A1"/>
</dbReference>
<evidence type="ECO:0000259" key="8">
    <source>
        <dbReference type="PROSITE" id="PS51767"/>
    </source>
</evidence>
<feature type="domain" description="Peptidase A1" evidence="8">
    <location>
        <begin position="91"/>
        <end position="421"/>
    </location>
</feature>
<keyword evidence="4" id="KW-0378">Hydrolase</keyword>
<name>A0AAW1TVR9_9CUCU</name>
<evidence type="ECO:0000256" key="7">
    <source>
        <dbReference type="SAM" id="SignalP"/>
    </source>
</evidence>
<dbReference type="Gene3D" id="2.40.70.10">
    <property type="entry name" value="Acid Proteases"/>
    <property type="match status" value="2"/>
</dbReference>
<dbReference type="InterPro" id="IPR021109">
    <property type="entry name" value="Peptidase_aspartic_dom_sf"/>
</dbReference>
<dbReference type="AlphaFoldDB" id="A0AAW1TVR9"/>
<feature type="chain" id="PRO_5043441513" description="Peptidase A1 domain-containing protein" evidence="7">
    <location>
        <begin position="29"/>
        <end position="424"/>
    </location>
</feature>
<keyword evidence="10" id="KW-1185">Reference proteome</keyword>
<dbReference type="InterPro" id="IPR001461">
    <property type="entry name" value="Aspartic_peptidase_A1"/>
</dbReference>
<dbReference type="EMBL" id="JARQZJ010000011">
    <property type="protein sequence ID" value="KAK9872454.1"/>
    <property type="molecule type" value="Genomic_DNA"/>
</dbReference>
<protein>
    <recommendedName>
        <fullName evidence="8">Peptidase A1 domain-containing protein</fullName>
    </recommendedName>
</protein>
<keyword evidence="2" id="KW-0645">Protease</keyword>
<evidence type="ECO:0000313" key="9">
    <source>
        <dbReference type="EMBL" id="KAK9872454.1"/>
    </source>
</evidence>
<evidence type="ECO:0000256" key="1">
    <source>
        <dbReference type="ARBA" id="ARBA00007447"/>
    </source>
</evidence>
<feature type="active site" evidence="5">
    <location>
        <position position="109"/>
    </location>
</feature>
<evidence type="ECO:0000256" key="5">
    <source>
        <dbReference type="PIRSR" id="PIRSR601461-1"/>
    </source>
</evidence>
<dbReference type="Proteomes" id="UP001431783">
    <property type="component" value="Unassembled WGS sequence"/>
</dbReference>
<evidence type="ECO:0000256" key="6">
    <source>
        <dbReference type="PIRSR" id="PIRSR601461-2"/>
    </source>
</evidence>
<keyword evidence="7" id="KW-0732">Signal</keyword>
<dbReference type="SUPFAM" id="SSF50630">
    <property type="entry name" value="Acid proteases"/>
    <property type="match status" value="1"/>
</dbReference>
<dbReference type="Pfam" id="PF00026">
    <property type="entry name" value="Asp"/>
    <property type="match status" value="1"/>
</dbReference>
<dbReference type="PANTHER" id="PTHR47966:SF51">
    <property type="entry name" value="BETA-SITE APP-CLEAVING ENZYME, ISOFORM A-RELATED"/>
    <property type="match status" value="1"/>
</dbReference>
<gene>
    <name evidence="9" type="ORF">WA026_017923</name>
</gene>
<evidence type="ECO:0000256" key="3">
    <source>
        <dbReference type="ARBA" id="ARBA00022750"/>
    </source>
</evidence>
<organism evidence="9 10">
    <name type="scientific">Henosepilachna vigintioctopunctata</name>
    <dbReference type="NCBI Taxonomy" id="420089"/>
    <lineage>
        <taxon>Eukaryota</taxon>
        <taxon>Metazoa</taxon>
        <taxon>Ecdysozoa</taxon>
        <taxon>Arthropoda</taxon>
        <taxon>Hexapoda</taxon>
        <taxon>Insecta</taxon>
        <taxon>Pterygota</taxon>
        <taxon>Neoptera</taxon>
        <taxon>Endopterygota</taxon>
        <taxon>Coleoptera</taxon>
        <taxon>Polyphaga</taxon>
        <taxon>Cucujiformia</taxon>
        <taxon>Coccinelloidea</taxon>
        <taxon>Coccinellidae</taxon>
        <taxon>Epilachninae</taxon>
        <taxon>Epilachnini</taxon>
        <taxon>Henosepilachna</taxon>
    </lineage>
</organism>
<accession>A0AAW1TVR9</accession>
<dbReference type="PROSITE" id="PS51767">
    <property type="entry name" value="PEPTIDASE_A1"/>
    <property type="match status" value="1"/>
</dbReference>
<dbReference type="PANTHER" id="PTHR47966">
    <property type="entry name" value="BETA-SITE APP-CLEAVING ENZYME, ISOFORM A-RELATED"/>
    <property type="match status" value="1"/>
</dbReference>
<feature type="signal peptide" evidence="7">
    <location>
        <begin position="1"/>
        <end position="28"/>
    </location>
</feature>